<evidence type="ECO:0000313" key="1">
    <source>
        <dbReference type="EMBL" id="KAI3690132.1"/>
    </source>
</evidence>
<reference evidence="1 2" key="2">
    <citation type="journal article" date="2022" name="Mol. Ecol. Resour.">
        <title>The genomes of chicory, endive, great burdock and yacon provide insights into Asteraceae paleo-polyploidization history and plant inulin production.</title>
        <authorList>
            <person name="Fan W."/>
            <person name="Wang S."/>
            <person name="Wang H."/>
            <person name="Wang A."/>
            <person name="Jiang F."/>
            <person name="Liu H."/>
            <person name="Zhao H."/>
            <person name="Xu D."/>
            <person name="Zhang Y."/>
        </authorList>
    </citation>
    <scope>NUCLEOTIDE SEQUENCE [LARGE SCALE GENOMIC DNA]</scope>
    <source>
        <strain evidence="2">cv. Punajuju</strain>
        <tissue evidence="1">Leaves</tissue>
    </source>
</reference>
<accession>A0ACB8YXW5</accession>
<name>A0ACB8YXW5_CICIN</name>
<organism evidence="1 2">
    <name type="scientific">Cichorium intybus</name>
    <name type="common">Chicory</name>
    <dbReference type="NCBI Taxonomy" id="13427"/>
    <lineage>
        <taxon>Eukaryota</taxon>
        <taxon>Viridiplantae</taxon>
        <taxon>Streptophyta</taxon>
        <taxon>Embryophyta</taxon>
        <taxon>Tracheophyta</taxon>
        <taxon>Spermatophyta</taxon>
        <taxon>Magnoliopsida</taxon>
        <taxon>eudicotyledons</taxon>
        <taxon>Gunneridae</taxon>
        <taxon>Pentapetalae</taxon>
        <taxon>asterids</taxon>
        <taxon>campanulids</taxon>
        <taxon>Asterales</taxon>
        <taxon>Asteraceae</taxon>
        <taxon>Cichorioideae</taxon>
        <taxon>Cichorieae</taxon>
        <taxon>Cichoriinae</taxon>
        <taxon>Cichorium</taxon>
    </lineage>
</organism>
<keyword evidence="2" id="KW-1185">Reference proteome</keyword>
<gene>
    <name evidence="1" type="ORF">L2E82_48107</name>
</gene>
<dbReference type="EMBL" id="CM042017">
    <property type="protein sequence ID" value="KAI3690132.1"/>
    <property type="molecule type" value="Genomic_DNA"/>
</dbReference>
<comment type="caution">
    <text evidence="1">The sequence shown here is derived from an EMBL/GenBank/DDBJ whole genome shotgun (WGS) entry which is preliminary data.</text>
</comment>
<proteinExistence type="predicted"/>
<evidence type="ECO:0000313" key="2">
    <source>
        <dbReference type="Proteomes" id="UP001055811"/>
    </source>
</evidence>
<protein>
    <submittedName>
        <fullName evidence="1">Uncharacterized protein</fullName>
    </submittedName>
</protein>
<sequence>MSFMEDFEHLKIQLEDIKLATNNFGPDKLIGRGGFGQVYKGEISLNGKQAIVAFKCLDRKYGQGDTEFWKEILMLSRYRHENLVSLLHFCSEGEQKILVYEYASHGSLDVYLGNTGLTWTQRLKICLGAARGLNYLHDPLETQQRVLHRDIKSSNILLDENWNAKLSDFGLSKLGPANQQHTYLISNVVGTPGYCDPLYWEMGFLSKESDVYSFGVVLFEVMCGRLCFEYCNGQLRILVRMWQKLYDEKRLDEIICHDLKEKMDSDSLNTFSSIAYQCLKRDREERPTMAKIVKELEVALDQQEFSEDVRKRMDFEEITKIIDLAVPPVSYRSPKELFLLLSKGILLSGGKSWLSINKNGEKCEMVSAAEYMFEYSSGYYFSKDYEKSRFPRVVFHMIDGNFGVEASTKFLSTNVTYTINLVFKHHLWDDGPYVPFKYKLEEETQYSTSCVAHPRDDGWLMTELYQFTSYKKENYFRIRFVRPSYYSLHRNLVLEGIEFRPVEHEKHENLEDEDDVDIKPTSYSEIEWQQKISSDHPEITKWLEDRVHSTSNKELFCLLRKGFFINNGEKWFSIDKSMKKCHMLPPRAILEEEKWSWKSLLESRFDMMAECDK</sequence>
<dbReference type="Proteomes" id="UP001055811">
    <property type="component" value="Linkage Group LG09"/>
</dbReference>
<reference evidence="2" key="1">
    <citation type="journal article" date="2022" name="Mol. Ecol. Resour.">
        <title>The genomes of chicory, endive, great burdock and yacon provide insights into Asteraceae palaeo-polyploidization history and plant inulin production.</title>
        <authorList>
            <person name="Fan W."/>
            <person name="Wang S."/>
            <person name="Wang H."/>
            <person name="Wang A."/>
            <person name="Jiang F."/>
            <person name="Liu H."/>
            <person name="Zhao H."/>
            <person name="Xu D."/>
            <person name="Zhang Y."/>
        </authorList>
    </citation>
    <scope>NUCLEOTIDE SEQUENCE [LARGE SCALE GENOMIC DNA]</scope>
    <source>
        <strain evidence="2">cv. Punajuju</strain>
    </source>
</reference>